<name>A0AAF0USA2_SOLVR</name>
<accession>A0AAF0USA2</accession>
<evidence type="ECO:0000313" key="3">
    <source>
        <dbReference type="EMBL" id="WMV51477.1"/>
    </source>
</evidence>
<keyword evidence="4" id="KW-1185">Reference proteome</keyword>
<evidence type="ECO:0000256" key="1">
    <source>
        <dbReference type="ARBA" id="ARBA00023268"/>
    </source>
</evidence>
<organism evidence="3 4">
    <name type="scientific">Solanum verrucosum</name>
    <dbReference type="NCBI Taxonomy" id="315347"/>
    <lineage>
        <taxon>Eukaryota</taxon>
        <taxon>Viridiplantae</taxon>
        <taxon>Streptophyta</taxon>
        <taxon>Embryophyta</taxon>
        <taxon>Tracheophyta</taxon>
        <taxon>Spermatophyta</taxon>
        <taxon>Magnoliopsida</taxon>
        <taxon>eudicotyledons</taxon>
        <taxon>Gunneridae</taxon>
        <taxon>Pentapetalae</taxon>
        <taxon>asterids</taxon>
        <taxon>lamiids</taxon>
        <taxon>Solanales</taxon>
        <taxon>Solanaceae</taxon>
        <taxon>Solanoideae</taxon>
        <taxon>Solaneae</taxon>
        <taxon>Solanum</taxon>
    </lineage>
</organism>
<dbReference type="InterPro" id="IPR041577">
    <property type="entry name" value="RT_RNaseH_2"/>
</dbReference>
<proteinExistence type="predicted"/>
<dbReference type="InterPro" id="IPR050951">
    <property type="entry name" value="Retrovirus_Pol_polyprotein"/>
</dbReference>
<protein>
    <recommendedName>
        <fullName evidence="2">Reverse transcriptase/retrotransposon-derived protein RNase H-like domain-containing protein</fullName>
    </recommendedName>
</protein>
<reference evidence="3" key="1">
    <citation type="submission" date="2023-08" db="EMBL/GenBank/DDBJ databases">
        <title>A de novo genome assembly of Solanum verrucosum Schlechtendal, a Mexican diploid species geographically isolated from the other diploid A-genome species in potato relatives.</title>
        <authorList>
            <person name="Hosaka K."/>
        </authorList>
    </citation>
    <scope>NUCLEOTIDE SEQUENCE</scope>
    <source>
        <tissue evidence="3">Young leaves</tissue>
    </source>
</reference>
<dbReference type="GO" id="GO:0003824">
    <property type="term" value="F:catalytic activity"/>
    <property type="evidence" value="ECO:0007669"/>
    <property type="project" value="UniProtKB-KW"/>
</dbReference>
<evidence type="ECO:0000313" key="4">
    <source>
        <dbReference type="Proteomes" id="UP001234989"/>
    </source>
</evidence>
<dbReference type="AlphaFoldDB" id="A0AAF0USA2"/>
<dbReference type="InterPro" id="IPR043502">
    <property type="entry name" value="DNA/RNA_pol_sf"/>
</dbReference>
<dbReference type="Proteomes" id="UP001234989">
    <property type="component" value="Chromosome 10"/>
</dbReference>
<keyword evidence="1" id="KW-0511">Multifunctional enzyme</keyword>
<dbReference type="SUPFAM" id="SSF56672">
    <property type="entry name" value="DNA/RNA polymerases"/>
    <property type="match status" value="1"/>
</dbReference>
<dbReference type="Gene3D" id="3.30.70.270">
    <property type="match status" value="1"/>
</dbReference>
<dbReference type="Pfam" id="PF17919">
    <property type="entry name" value="RT_RNaseH_2"/>
    <property type="match status" value="1"/>
</dbReference>
<evidence type="ECO:0000259" key="2">
    <source>
        <dbReference type="Pfam" id="PF17919"/>
    </source>
</evidence>
<gene>
    <name evidence="3" type="ORF">MTR67_044862</name>
</gene>
<dbReference type="PANTHER" id="PTHR37984">
    <property type="entry name" value="PROTEIN CBG26694"/>
    <property type="match status" value="1"/>
</dbReference>
<dbReference type="InterPro" id="IPR043128">
    <property type="entry name" value="Rev_trsase/Diguanyl_cyclase"/>
</dbReference>
<dbReference type="PANTHER" id="PTHR37984:SF5">
    <property type="entry name" value="PROTEIN NYNRIN-LIKE"/>
    <property type="match status" value="1"/>
</dbReference>
<feature type="domain" description="Reverse transcriptase/retrotransposon-derived protein RNase H-like" evidence="2">
    <location>
        <begin position="38"/>
        <end position="88"/>
    </location>
</feature>
<dbReference type="EMBL" id="CP133621">
    <property type="protein sequence ID" value="WMV51477.1"/>
    <property type="molecule type" value="Genomic_DNA"/>
</dbReference>
<feature type="non-terminal residue" evidence="3">
    <location>
        <position position="1"/>
    </location>
</feature>
<sequence length="109" mass="12690">QSFLDLVSYFRRFVEGFSWITSPLTVLTQKKVKFLLPEACEKSFQELKNRFTSAPVLTLPEGFDGFVVYSDASRIGLGCVLMQKDYDMRVFYHPGKAMWWRMLLVTYNG</sequence>